<evidence type="ECO:0000313" key="2">
    <source>
        <dbReference type="EMBL" id="CCJ22837.1"/>
    </source>
</evidence>
<dbReference type="KEGG" id="sauj:SAI2T2_1010910"/>
<organism evidence="2 3">
    <name type="scientific">Staphylococcus aureus subsp. aureus ST228</name>
    <dbReference type="NCBI Taxonomy" id="1074919"/>
    <lineage>
        <taxon>Bacteria</taxon>
        <taxon>Bacillati</taxon>
        <taxon>Bacillota</taxon>
        <taxon>Bacilli</taxon>
        <taxon>Bacillales</taxon>
        <taxon>Staphylococcaceae</taxon>
        <taxon>Staphylococcus</taxon>
    </lineage>
</organism>
<dbReference type="AlphaFoldDB" id="A0A7U7EYW1"/>
<gene>
    <name evidence="2" type="ORF">SAI7S6_1010910</name>
</gene>
<reference evidence="2 3" key="1">
    <citation type="journal article" date="2012" name="PLoS ONE">
        <title>Short term evolution of a highly transmissible methicillin-resistant Staphylococcus aureus clone (ST228) in a tertiary care hospital.</title>
        <authorList>
            <person name="Vogel V."/>
            <person name="Falquet L."/>
            <person name="Calderon-Copete S.P."/>
            <person name="Basset P."/>
            <person name="Blanc D.S."/>
        </authorList>
    </citation>
    <scope>NUCLEOTIDE SEQUENCE [LARGE SCALE GENOMIC DNA]</scope>
    <source>
        <strain evidence="3">ST228/18412</strain>
    </source>
</reference>
<dbReference type="KEGG" id="sauk:SAI3T3_1010890"/>
<dbReference type="CDD" id="cd19086">
    <property type="entry name" value="AKR_AKR11C1"/>
    <property type="match status" value="1"/>
</dbReference>
<dbReference type="SUPFAM" id="SSF51430">
    <property type="entry name" value="NAD(P)-linked oxidoreductase"/>
    <property type="match status" value="1"/>
</dbReference>
<protein>
    <submittedName>
        <fullName evidence="2">Similar to oxidoreductase</fullName>
    </submittedName>
</protein>
<dbReference type="KEGG" id="saut:SAI1T1_2010890"/>
<dbReference type="KEGG" id="saux:SAI6T6_1010870"/>
<dbReference type="Proteomes" id="UP000032744">
    <property type="component" value="Chromosome"/>
</dbReference>
<dbReference type="RefSeq" id="WP_015445851.1">
    <property type="nucleotide sequence ID" value="NC_020529.1"/>
</dbReference>
<dbReference type="EMBL" id="HE579071">
    <property type="protein sequence ID" value="CCJ22837.1"/>
    <property type="molecule type" value="Genomic_DNA"/>
</dbReference>
<dbReference type="InterPro" id="IPR036812">
    <property type="entry name" value="NAD(P)_OxRdtase_dom_sf"/>
</dbReference>
<sequence length="309" mass="34387">MYRKENRHAKNILKSGIALSELGLGCMSLGTDLKKAEQIIDCAVENGITYFDTADMYDKGINESVVGKALLKYQQRDDIFIGTKVGNRLTKDGSTTWDPSKSYIKEAVKGSLKRLGIDHIDLYQLHGGTIDDPLDETISAFDELKQEGIIRAYGISSIRPNVIDYYLKHSQIETIMSQFNLIDNRPESLLDAIHNNDVKVLARGPVSKGLLTSNSVNVLDNKFKDGIFDYSHDELGETIASIKEIESNLSALTFSYLTSHDVLGSIIVGASSVDQLKENIENYHTKVGLDQIKTARARVKDLEYTNHLV</sequence>
<dbReference type="InterPro" id="IPR023210">
    <property type="entry name" value="NADP_OxRdtase_dom"/>
</dbReference>
<dbReference type="PANTHER" id="PTHR43312">
    <property type="entry name" value="D-THREO-ALDOSE 1-DEHYDROGENASE"/>
    <property type="match status" value="1"/>
</dbReference>
<dbReference type="InterPro" id="IPR053135">
    <property type="entry name" value="AKR2_Oxidoreductase"/>
</dbReference>
<dbReference type="KEGG" id="sauy:SAI8T7_1010900"/>
<dbReference type="KEGG" id="sauw:SAI5S5_1010860"/>
<proteinExistence type="predicted"/>
<dbReference type="PANTHER" id="PTHR43312:SF1">
    <property type="entry name" value="NADP-DEPENDENT OXIDOREDUCTASE DOMAIN-CONTAINING PROTEIN"/>
    <property type="match status" value="1"/>
</dbReference>
<evidence type="ECO:0000259" key="1">
    <source>
        <dbReference type="Pfam" id="PF00248"/>
    </source>
</evidence>
<dbReference type="Pfam" id="PF00248">
    <property type="entry name" value="Aldo_ket_red"/>
    <property type="match status" value="1"/>
</dbReference>
<accession>A0A7U7EYW1</accession>
<dbReference type="KEGG" id="sauv:SAI7S6_1010910"/>
<name>A0A7U7EYW1_STAAU</name>
<evidence type="ECO:0000313" key="3">
    <source>
        <dbReference type="Proteomes" id="UP000032744"/>
    </source>
</evidence>
<feature type="domain" description="NADP-dependent oxidoreductase" evidence="1">
    <location>
        <begin position="21"/>
        <end position="293"/>
    </location>
</feature>
<dbReference type="Gene3D" id="3.20.20.100">
    <property type="entry name" value="NADP-dependent oxidoreductase domain"/>
    <property type="match status" value="1"/>
</dbReference>
<dbReference type="KEGG" id="sauq:SAI4T8_1010900"/>